<evidence type="ECO:0000313" key="1">
    <source>
        <dbReference type="EMBL" id="KAE8373319.1"/>
    </source>
</evidence>
<evidence type="ECO:0000313" key="2">
    <source>
        <dbReference type="Proteomes" id="UP000326198"/>
    </source>
</evidence>
<name>A0A5N7AWB6_9EURO</name>
<dbReference type="AlphaFoldDB" id="A0A5N7AWB6"/>
<keyword evidence="2" id="KW-1185">Reference proteome</keyword>
<accession>A0A5N7AWB6</accession>
<dbReference type="EMBL" id="ML736319">
    <property type="protein sequence ID" value="KAE8373319.1"/>
    <property type="molecule type" value="Genomic_DNA"/>
</dbReference>
<sequence>MPRLLGVPNAAHPACTCIHMSARPECIDRSTAPTASNRPPPPPPGCQCRATRAYHLRYLKPHLHGGNAVVPTWAGTRFTRSVIEHLPATWRPANLSFVMYMPKRRPWHPLQPWDRSYRSSFDSTSFLFSPLSPALRFPVYKSDVSTRLSVQHRFLKSLATRPAC</sequence>
<protein>
    <submittedName>
        <fullName evidence="1">Uncharacterized protein</fullName>
    </submittedName>
</protein>
<gene>
    <name evidence="1" type="ORF">BDV26DRAFT_70324</name>
</gene>
<dbReference type="Proteomes" id="UP000326198">
    <property type="component" value="Unassembled WGS sequence"/>
</dbReference>
<reference evidence="1 2" key="1">
    <citation type="submission" date="2019-04" db="EMBL/GenBank/DDBJ databases">
        <title>Friends and foes A comparative genomics studyof 23 Aspergillus species from section Flavi.</title>
        <authorList>
            <consortium name="DOE Joint Genome Institute"/>
            <person name="Kjaerbolling I."/>
            <person name="Vesth T."/>
            <person name="Frisvad J.C."/>
            <person name="Nybo J.L."/>
            <person name="Theobald S."/>
            <person name="Kildgaard S."/>
            <person name="Isbrandt T."/>
            <person name="Kuo A."/>
            <person name="Sato A."/>
            <person name="Lyhne E.K."/>
            <person name="Kogle M.E."/>
            <person name="Wiebenga A."/>
            <person name="Kun R.S."/>
            <person name="Lubbers R.J."/>
            <person name="Makela M.R."/>
            <person name="Barry K."/>
            <person name="Chovatia M."/>
            <person name="Clum A."/>
            <person name="Daum C."/>
            <person name="Haridas S."/>
            <person name="He G."/>
            <person name="LaButti K."/>
            <person name="Lipzen A."/>
            <person name="Mondo S."/>
            <person name="Riley R."/>
            <person name="Salamov A."/>
            <person name="Simmons B.A."/>
            <person name="Magnuson J.K."/>
            <person name="Henrissat B."/>
            <person name="Mortensen U.H."/>
            <person name="Larsen T.O."/>
            <person name="Devries R.P."/>
            <person name="Grigoriev I.V."/>
            <person name="Machida M."/>
            <person name="Baker S.E."/>
            <person name="Andersen M.R."/>
        </authorList>
    </citation>
    <scope>NUCLEOTIDE SEQUENCE [LARGE SCALE GENOMIC DNA]</scope>
    <source>
        <strain evidence="1 2">IBT 29228</strain>
    </source>
</reference>
<organism evidence="1 2">
    <name type="scientific">Aspergillus bertholletiae</name>
    <dbReference type="NCBI Taxonomy" id="1226010"/>
    <lineage>
        <taxon>Eukaryota</taxon>
        <taxon>Fungi</taxon>
        <taxon>Dikarya</taxon>
        <taxon>Ascomycota</taxon>
        <taxon>Pezizomycotina</taxon>
        <taxon>Eurotiomycetes</taxon>
        <taxon>Eurotiomycetidae</taxon>
        <taxon>Eurotiales</taxon>
        <taxon>Aspergillaceae</taxon>
        <taxon>Aspergillus</taxon>
        <taxon>Aspergillus subgen. Circumdati</taxon>
    </lineage>
</organism>
<proteinExistence type="predicted"/>